<dbReference type="Pfam" id="PF00501">
    <property type="entry name" value="AMP-binding"/>
    <property type="match status" value="1"/>
</dbReference>
<dbReference type="AlphaFoldDB" id="A0A6H2HCH4"/>
<evidence type="ECO:0000313" key="6">
    <source>
        <dbReference type="Proteomes" id="UP000502041"/>
    </source>
</evidence>
<dbReference type="Gene3D" id="3.40.50.12780">
    <property type="entry name" value="N-terminal domain of ligase-like"/>
    <property type="match status" value="1"/>
</dbReference>
<dbReference type="InterPro" id="IPR000873">
    <property type="entry name" value="AMP-dep_synth/lig_dom"/>
</dbReference>
<dbReference type="PANTHER" id="PTHR43201">
    <property type="entry name" value="ACYL-COA SYNTHETASE"/>
    <property type="match status" value="1"/>
</dbReference>
<dbReference type="Proteomes" id="UP000502041">
    <property type="component" value="Chromosome"/>
</dbReference>
<dbReference type="InterPro" id="IPR025110">
    <property type="entry name" value="AMP-bd_C"/>
</dbReference>
<dbReference type="Gene3D" id="3.30.300.30">
    <property type="match status" value="1"/>
</dbReference>
<name>A0A6H2HCH4_9BURK</name>
<dbReference type="InterPro" id="IPR020845">
    <property type="entry name" value="AMP-binding_CS"/>
</dbReference>
<accession>A0A6H2HCH4</accession>
<comment type="similarity">
    <text evidence="1">Belongs to the ATP-dependent AMP-binding enzyme family.</text>
</comment>
<protein>
    <submittedName>
        <fullName evidence="5">Long-chain-fatty-acid--CoA ligase FadD13</fullName>
        <ecNumber evidence="5">6.2.1.3</ecNumber>
    </submittedName>
</protein>
<gene>
    <name evidence="5" type="ORF">HC248_02859</name>
</gene>
<dbReference type="EMBL" id="CP051461">
    <property type="protein sequence ID" value="QJC57530.1"/>
    <property type="molecule type" value="Genomic_DNA"/>
</dbReference>
<dbReference type="Pfam" id="PF13193">
    <property type="entry name" value="AMP-binding_C"/>
    <property type="match status" value="1"/>
</dbReference>
<dbReference type="EC" id="6.2.1.3" evidence="5"/>
<dbReference type="SUPFAM" id="SSF56801">
    <property type="entry name" value="Acetyl-CoA synthetase-like"/>
    <property type="match status" value="1"/>
</dbReference>
<dbReference type="KEGG" id="pvac:HC248_02859"/>
<dbReference type="PANTHER" id="PTHR43201:SF5">
    <property type="entry name" value="MEDIUM-CHAIN ACYL-COA LIGASE ACSF2, MITOCHONDRIAL"/>
    <property type="match status" value="1"/>
</dbReference>
<feature type="domain" description="AMP-dependent synthetase/ligase" evidence="3">
    <location>
        <begin position="28"/>
        <end position="386"/>
    </location>
</feature>
<proteinExistence type="inferred from homology"/>
<dbReference type="GO" id="GO:0004467">
    <property type="term" value="F:long-chain fatty acid-CoA ligase activity"/>
    <property type="evidence" value="ECO:0007669"/>
    <property type="project" value="UniProtKB-EC"/>
</dbReference>
<dbReference type="InterPro" id="IPR042099">
    <property type="entry name" value="ANL_N_sf"/>
</dbReference>
<keyword evidence="2 5" id="KW-0436">Ligase</keyword>
<dbReference type="GO" id="GO:0031956">
    <property type="term" value="F:medium-chain fatty acid-CoA ligase activity"/>
    <property type="evidence" value="ECO:0007669"/>
    <property type="project" value="TreeGrafter"/>
</dbReference>
<organism evidence="5 6">
    <name type="scientific">Polaromonas vacuolata</name>
    <dbReference type="NCBI Taxonomy" id="37448"/>
    <lineage>
        <taxon>Bacteria</taxon>
        <taxon>Pseudomonadati</taxon>
        <taxon>Pseudomonadota</taxon>
        <taxon>Betaproteobacteria</taxon>
        <taxon>Burkholderiales</taxon>
        <taxon>Comamonadaceae</taxon>
        <taxon>Polaromonas</taxon>
    </lineage>
</organism>
<evidence type="ECO:0000256" key="2">
    <source>
        <dbReference type="ARBA" id="ARBA00022598"/>
    </source>
</evidence>
<evidence type="ECO:0000313" key="5">
    <source>
        <dbReference type="EMBL" id="QJC57530.1"/>
    </source>
</evidence>
<evidence type="ECO:0000259" key="4">
    <source>
        <dbReference type="Pfam" id="PF13193"/>
    </source>
</evidence>
<keyword evidence="6" id="KW-1185">Reference proteome</keyword>
<reference evidence="5 6" key="1">
    <citation type="submission" date="2020-04" db="EMBL/GenBank/DDBJ databases">
        <title>Complete genome of a Psychrophilic, Marine, Gas Vacuolate Bacterium Polaromonas vacuolata KCTC 22033T.</title>
        <authorList>
            <person name="Hwang K."/>
            <person name="Kim K.M."/>
        </authorList>
    </citation>
    <scope>NUCLEOTIDE SEQUENCE [LARGE SCALE GENOMIC DNA]</scope>
    <source>
        <strain evidence="5 6">KCTC 22033</strain>
    </source>
</reference>
<sequence>MSTLMSGLTLAGMPQGLDRVMNLGNLLTQTARKYPSRPGLIRGEISHTWAQINARVDALARHFQTLGVQPGDRILVQLVNGLALFESAWVAFKLGAVWVPVNYRLTPPEVAFIARSSGAVLMLSQSIFAAHVELAQLEAPQLREVLWADQNDYAVIASKAGESFVAAEVTSQHPLWFFFTSGTTGRPKAAVLTHGQLAFVVTNHLADLLPGLTQNDCSLVLAPLSHGAGIHALLNVARGAASVLLETESLNCAAAFAAIEKHRVGNMFTVPTILKRLAQDPAAHDFDHSSLKHVIYAGAPMYQADRQRALATFGPVLVQYFGLGEVTGNITVLRADEHAGEAPVGSCGTARTGMEVAILDAQCQPQAVGVEGEICTRGPAVFAGYWDNPEATAAAFRGGWFHTSDLGVMDARGFISITGRSSDMYISGGSNVYPLEIEDALLQLPSIAEAAVFGLADAQWGEVGVAVLVARGTAPNSAAVLAHLQTCLARYKLPRHIVFWDELPKSAYGKLVKKDIRALYLRDVSAI</sequence>
<feature type="domain" description="AMP-binding enzyme C-terminal" evidence="4">
    <location>
        <begin position="436"/>
        <end position="510"/>
    </location>
</feature>
<dbReference type="PROSITE" id="PS00455">
    <property type="entry name" value="AMP_BINDING"/>
    <property type="match status" value="1"/>
</dbReference>
<evidence type="ECO:0000259" key="3">
    <source>
        <dbReference type="Pfam" id="PF00501"/>
    </source>
</evidence>
<evidence type="ECO:0000256" key="1">
    <source>
        <dbReference type="ARBA" id="ARBA00006432"/>
    </source>
</evidence>
<dbReference type="InterPro" id="IPR045851">
    <property type="entry name" value="AMP-bd_C_sf"/>
</dbReference>